<organism evidence="1 2">
    <name type="scientific">Pichia kudriavzevii</name>
    <name type="common">Yeast</name>
    <name type="synonym">Issatchenkia orientalis</name>
    <dbReference type="NCBI Taxonomy" id="4909"/>
    <lineage>
        <taxon>Eukaryota</taxon>
        <taxon>Fungi</taxon>
        <taxon>Dikarya</taxon>
        <taxon>Ascomycota</taxon>
        <taxon>Saccharomycotina</taxon>
        <taxon>Pichiomycetes</taxon>
        <taxon>Pichiales</taxon>
        <taxon>Pichiaceae</taxon>
        <taxon>Pichia</taxon>
    </lineage>
</organism>
<name>A0A2U9R4C0_PICKU</name>
<evidence type="ECO:0000313" key="1">
    <source>
        <dbReference type="EMBL" id="AWU76200.1"/>
    </source>
</evidence>
<dbReference type="OrthoDB" id="4064185at2759"/>
<sequence>MRLFIRKRMLCHVRRMSYTGDSMKSLPLAELNSCDTISQLHRHMGTPLFIKNVASTLCHACEHKQKLDNLFFENLRQSLSEPAEYKQDFTERKPLQLEGINDIEGWMKIIFQFSLSMNMGGVAYLILRCCAQQGIDSMLNAVNILLVIDLLSVHRSQSKNVQDIDRILELSDMTNYLFSSEQVKMIIDKAYMTLRPDLSFQLQEPFEIVSSNFLYPNATIENLIRVFGSVLTSKVSDTLSYYTGNEQEDKDIDITELLNRQLLSKYLQFCYHVIQERCMNNDPVIVYKIWLIIKPFHNKIYNAVINSETNDLSNNFYYYQTLAKMITTFSKNRRYRKLIDEIIYDLPLDSVKVCPELMTSIIYHCARTKNESLGTIVGSRYDSNSDLSKLFGQGGDLSILATGDKFTPAQARAFLAYNLRLGRKQKSLEIIEYLKDKLIGITNLDFNEVIRCMLYNGGNKTDQVKDKLDSVWKMIEHNNDLKNRKLNKYALITYLDYMINQMKRVSLDFKRIDQIYQYAIQCSPFEDVIYWNYFYMSYFKYIIRKYPLNIAQEVYKNCKIFTTRRNPSDVIYFCKVGDYGFRNNPFMQKFQDVRLKLNDNVRLLILRDIYQRNDSYLKRAKQLQSDDLPEAEKQYVEVTRWVYEELTEIRSSSMKSNRHLVQTSMLIDIIKTIHRQARSIGFQLTPVRDAIDANERVYRLKMGEAVAIDNIKLEEEFEENTACGDNIWRRSNALKYRK</sequence>
<proteinExistence type="predicted"/>
<dbReference type="RefSeq" id="XP_029321677.1">
    <property type="nucleotide sequence ID" value="XM_029465817.1"/>
</dbReference>
<keyword evidence="2" id="KW-1185">Reference proteome</keyword>
<reference evidence="1 2" key="1">
    <citation type="submission" date="2018-06" db="EMBL/GenBank/DDBJ databases">
        <title>Population genomics shows no distinction between pathogenic Candida krusei and environmental Pichia kudriavzevii: One species, four names.</title>
        <authorList>
            <person name="Douglass A.P."/>
            <person name="Offei B."/>
            <person name="Braun-Galleani S."/>
            <person name="Coughlan A.Y."/>
            <person name="Martos A."/>
            <person name="Ortiz-Merino R.A."/>
            <person name="Byrne K.P."/>
            <person name="Wolfe K.H."/>
        </authorList>
    </citation>
    <scope>NUCLEOTIDE SEQUENCE [LARGE SCALE GENOMIC DNA]</scope>
    <source>
        <strain evidence="1 2">CBS573</strain>
    </source>
</reference>
<dbReference type="Proteomes" id="UP000249293">
    <property type="component" value="Chromosome 3"/>
</dbReference>
<gene>
    <name evidence="1" type="ORF">C5L36_0C01480</name>
</gene>
<accession>A0A2U9R4C0</accession>
<dbReference type="KEGG" id="pkz:C5L36_0C01480"/>
<dbReference type="VEuPathDB" id="FungiDB:C5L36_0C01480"/>
<protein>
    <submittedName>
        <fullName evidence="1">Uncharacterized protein</fullName>
    </submittedName>
</protein>
<evidence type="ECO:0000313" key="2">
    <source>
        <dbReference type="Proteomes" id="UP000249293"/>
    </source>
</evidence>
<dbReference type="EMBL" id="CP028775">
    <property type="protein sequence ID" value="AWU76200.1"/>
    <property type="molecule type" value="Genomic_DNA"/>
</dbReference>
<dbReference type="GeneID" id="40383995"/>
<dbReference type="AlphaFoldDB" id="A0A2U9R4C0"/>